<evidence type="ECO:0000256" key="1">
    <source>
        <dbReference type="ARBA" id="ARBA00004370"/>
    </source>
</evidence>
<keyword evidence="6" id="KW-1133">Transmembrane helix</keyword>
<dbReference type="Gene3D" id="1.10.287.950">
    <property type="entry name" value="Methyl-accepting chemotaxis protein"/>
    <property type="match status" value="1"/>
</dbReference>
<proteinExistence type="inferred from homology"/>
<dbReference type="CDD" id="cd06225">
    <property type="entry name" value="HAMP"/>
    <property type="match status" value="1"/>
</dbReference>
<comment type="subcellular location">
    <subcellularLocation>
        <location evidence="1">Membrane</location>
    </subcellularLocation>
</comment>
<dbReference type="Pfam" id="PF00015">
    <property type="entry name" value="MCPsignal"/>
    <property type="match status" value="1"/>
</dbReference>
<dbReference type="SMART" id="SM00304">
    <property type="entry name" value="HAMP"/>
    <property type="match status" value="1"/>
</dbReference>
<gene>
    <name evidence="9" type="ORF">FJM67_00785</name>
</gene>
<evidence type="ECO:0000313" key="9">
    <source>
        <dbReference type="EMBL" id="TPE55619.1"/>
    </source>
</evidence>
<keyword evidence="2 4" id="KW-0807">Transducer</keyword>
<organism evidence="9 10">
    <name type="scientific">Maribrevibacterium harenarium</name>
    <dbReference type="NCBI Taxonomy" id="2589817"/>
    <lineage>
        <taxon>Bacteria</taxon>
        <taxon>Pseudomonadati</taxon>
        <taxon>Pseudomonadota</taxon>
        <taxon>Gammaproteobacteria</taxon>
        <taxon>Oceanospirillales</taxon>
        <taxon>Oceanospirillaceae</taxon>
        <taxon>Maribrevibacterium</taxon>
    </lineage>
</organism>
<feature type="transmembrane region" description="Helical" evidence="6">
    <location>
        <begin position="340"/>
        <end position="357"/>
    </location>
</feature>
<dbReference type="GO" id="GO:0016020">
    <property type="term" value="C:membrane"/>
    <property type="evidence" value="ECO:0007669"/>
    <property type="project" value="UniProtKB-SubCell"/>
</dbReference>
<evidence type="ECO:0000256" key="2">
    <source>
        <dbReference type="ARBA" id="ARBA00023224"/>
    </source>
</evidence>
<sequence length="715" mass="78370">MAELGSNKMALSHSERRWLPLIGPTGKLSMGWSCFLNRNSYADIEATFEGIAATRKRLLMMFATSIWDKAAAIAKSIELAQGSEKSMLQQLLRSIPEASEVALVGEDGIVHYSTVSTRVGVEYENKSALARAGKGRFLHGPYRDPVTLSLGSTTSRFHDQVSLMFYQPLADENSKIRKFITIRVPNDVLGDLIQREAGHIYHESGDNYLFMVKSVFDPSIESGVALSRSRFEDDTFFLGDNLKQGVRTKYGTVTVKEHTELELRFTDPATGQLHPGVRETIRNGANIYVKYPGYSDYRHIPVIGKGVTFQMPGSDDTWGMMCEADLEEVYRPRSVKVTTMGWYWLAMLVTILAQASLESLVGLSGWMSGLAVLPIAIMLSYLFNRVGPGRLARQLNGMTRVIRELAEGEGNLTQRMDVQKLPPNEAGNLGRWVNSFIDNLDNIVGEVIVSAKEVNKLATQMEQLNNEVKLASSQVSNAAAESLTLANHQTGYVAQASTTAQNMRHSMQEAVRNAQQQYLLVRQSTETIRDVVRSSADAVNRLSEQASNVGQFVEEITDITSQTNLLALNAAIEAARAGEFGRGFSVVADEVRALANRTASAAADIGKVVEGIRLETDKAVVFMEKGVADVNSSLAKNEAATNDSEKLAEIAGEMFDVIELIASSTERHEDQAHLVAASATQMTTSMRTLSASSEQVRDKSESLSRLVGLFKVSAA</sequence>
<keyword evidence="6" id="KW-0812">Transmembrane</keyword>
<dbReference type="PANTHER" id="PTHR32089">
    <property type="entry name" value="METHYL-ACCEPTING CHEMOTAXIS PROTEIN MCPB"/>
    <property type="match status" value="1"/>
</dbReference>
<evidence type="ECO:0000259" key="8">
    <source>
        <dbReference type="PROSITE" id="PS50885"/>
    </source>
</evidence>
<feature type="domain" description="HAMP" evidence="8">
    <location>
        <begin position="389"/>
        <end position="445"/>
    </location>
</feature>
<protein>
    <submittedName>
        <fullName evidence="9">Methyl-accepting chemotaxis protein</fullName>
    </submittedName>
</protein>
<dbReference type="GO" id="GO:0007165">
    <property type="term" value="P:signal transduction"/>
    <property type="evidence" value="ECO:0007669"/>
    <property type="project" value="UniProtKB-KW"/>
</dbReference>
<keyword evidence="10" id="KW-1185">Reference proteome</keyword>
<dbReference type="OrthoDB" id="2489132at2"/>
<reference evidence="9 10" key="1">
    <citation type="submission" date="2019-06" db="EMBL/GenBank/DDBJ databases">
        <title>A novel bacterium of genus Marinomonas, isolated from coastal sand.</title>
        <authorList>
            <person name="Huang H."/>
            <person name="Mo K."/>
            <person name="Hu Y."/>
        </authorList>
    </citation>
    <scope>NUCLEOTIDE SEQUENCE [LARGE SCALE GENOMIC DNA]</scope>
    <source>
        <strain evidence="9 10">HB171799</strain>
    </source>
</reference>
<dbReference type="AlphaFoldDB" id="A0A501X5A2"/>
<feature type="transmembrane region" description="Helical" evidence="6">
    <location>
        <begin position="363"/>
        <end position="383"/>
    </location>
</feature>
<dbReference type="PANTHER" id="PTHR32089:SF112">
    <property type="entry name" value="LYSOZYME-LIKE PROTEIN-RELATED"/>
    <property type="match status" value="1"/>
</dbReference>
<evidence type="ECO:0000313" key="10">
    <source>
        <dbReference type="Proteomes" id="UP000315901"/>
    </source>
</evidence>
<comment type="caution">
    <text evidence="9">The sequence shown here is derived from an EMBL/GenBank/DDBJ whole genome shotgun (WGS) entry which is preliminary data.</text>
</comment>
<dbReference type="InterPro" id="IPR004089">
    <property type="entry name" value="MCPsignal_dom"/>
</dbReference>
<dbReference type="GO" id="GO:0006935">
    <property type="term" value="P:chemotaxis"/>
    <property type="evidence" value="ECO:0007669"/>
    <property type="project" value="UniProtKB-ARBA"/>
</dbReference>
<dbReference type="InterPro" id="IPR003660">
    <property type="entry name" value="HAMP_dom"/>
</dbReference>
<name>A0A501X5A2_9GAMM</name>
<dbReference type="SMART" id="SM00283">
    <property type="entry name" value="MA"/>
    <property type="match status" value="1"/>
</dbReference>
<dbReference type="Proteomes" id="UP000315901">
    <property type="component" value="Unassembled WGS sequence"/>
</dbReference>
<dbReference type="RefSeq" id="WP_140586739.1">
    <property type="nucleotide sequence ID" value="NZ_VFRR01000001.1"/>
</dbReference>
<dbReference type="PROSITE" id="PS50885">
    <property type="entry name" value="HAMP"/>
    <property type="match status" value="1"/>
</dbReference>
<evidence type="ECO:0000256" key="6">
    <source>
        <dbReference type="SAM" id="Phobius"/>
    </source>
</evidence>
<dbReference type="EMBL" id="VFRR01000001">
    <property type="protein sequence ID" value="TPE55619.1"/>
    <property type="molecule type" value="Genomic_DNA"/>
</dbReference>
<evidence type="ECO:0000256" key="3">
    <source>
        <dbReference type="ARBA" id="ARBA00029447"/>
    </source>
</evidence>
<comment type="similarity">
    <text evidence="3">Belongs to the methyl-accepting chemotaxis (MCP) protein family.</text>
</comment>
<accession>A0A501X5A2</accession>
<evidence type="ECO:0000256" key="4">
    <source>
        <dbReference type="PROSITE-ProRule" id="PRU00284"/>
    </source>
</evidence>
<keyword evidence="5" id="KW-0175">Coiled coil</keyword>
<dbReference type="PROSITE" id="PS50111">
    <property type="entry name" value="CHEMOTAXIS_TRANSDUC_2"/>
    <property type="match status" value="1"/>
</dbReference>
<evidence type="ECO:0000256" key="5">
    <source>
        <dbReference type="SAM" id="Coils"/>
    </source>
</evidence>
<dbReference type="SUPFAM" id="SSF58104">
    <property type="entry name" value="Methyl-accepting chemotaxis protein (MCP) signaling domain"/>
    <property type="match status" value="1"/>
</dbReference>
<feature type="coiled-coil region" evidence="5">
    <location>
        <begin position="454"/>
        <end position="481"/>
    </location>
</feature>
<feature type="domain" description="Methyl-accepting transducer" evidence="7">
    <location>
        <begin position="450"/>
        <end position="683"/>
    </location>
</feature>
<keyword evidence="6" id="KW-0472">Membrane</keyword>
<evidence type="ECO:0000259" key="7">
    <source>
        <dbReference type="PROSITE" id="PS50111"/>
    </source>
</evidence>